<dbReference type="SUPFAM" id="SSF56672">
    <property type="entry name" value="DNA/RNA polymerases"/>
    <property type="match status" value="1"/>
</dbReference>
<evidence type="ECO:0000313" key="2">
    <source>
        <dbReference type="EMBL" id="KAL0402270.1"/>
    </source>
</evidence>
<proteinExistence type="predicted"/>
<sequence length="440" mass="50773">MNMEDKKDMQIIIKEHIKLGLIEARVSTYSSPSFLDHIEIFSDACHREGLVLSEKKATIAVNKIEFLGILIDETGFFIKDLVKYIKDFRSLLKEIKSSRWKWEEIHTQRVRELKQVCSNLSKLAIPHNEDELVVYTDANDYRWAAVLMKKTVIGEKPCRYTGGLFSEQQAQVWHINEKEFFAVWKAFNKWHLFLLAKEFTLKVDKTNVKVAMRSTMVASTALWNDLQEPIRKASPSVVTRELREHDTKHALRVQDSRPIASNSGLPANVGKLISYKGINPSKTIIETSRKYNRVWMLEGSKLEDVREWYDFGALASLHTMSSSFLKISKLPEWISGVVYDSWQNNPHLKRGEILELKFISAAPETAGRGLTQRFTSSNCRDLTWWPSTKSKPPPEKLPRYQLLVKMISLPEEVRDYGKKICKKRVPEEEDAHMGEQAACN</sequence>
<feature type="domain" description="Reverse transcriptase/retrotransposon-derived protein RNase H-like" evidence="1">
    <location>
        <begin position="102"/>
        <end position="201"/>
    </location>
</feature>
<dbReference type="AlphaFoldDB" id="A0AAW2TCW7"/>
<dbReference type="Pfam" id="PF17919">
    <property type="entry name" value="RT_RNaseH_2"/>
    <property type="match status" value="1"/>
</dbReference>
<dbReference type="EMBL" id="JACGWN010000015">
    <property type="protein sequence ID" value="KAL0402270.1"/>
    <property type="molecule type" value="Genomic_DNA"/>
</dbReference>
<reference evidence="2" key="1">
    <citation type="submission" date="2020-06" db="EMBL/GenBank/DDBJ databases">
        <authorList>
            <person name="Li T."/>
            <person name="Hu X."/>
            <person name="Zhang T."/>
            <person name="Song X."/>
            <person name="Zhang H."/>
            <person name="Dai N."/>
            <person name="Sheng W."/>
            <person name="Hou X."/>
            <person name="Wei L."/>
        </authorList>
    </citation>
    <scope>NUCLEOTIDE SEQUENCE</scope>
    <source>
        <strain evidence="2">KEN1</strain>
        <tissue evidence="2">Leaf</tissue>
    </source>
</reference>
<reference evidence="2" key="2">
    <citation type="journal article" date="2024" name="Plant">
        <title>Genomic evolution and insights into agronomic trait innovations of Sesamum species.</title>
        <authorList>
            <person name="Miao H."/>
            <person name="Wang L."/>
            <person name="Qu L."/>
            <person name="Liu H."/>
            <person name="Sun Y."/>
            <person name="Le M."/>
            <person name="Wang Q."/>
            <person name="Wei S."/>
            <person name="Zheng Y."/>
            <person name="Lin W."/>
            <person name="Duan Y."/>
            <person name="Cao H."/>
            <person name="Xiong S."/>
            <person name="Wang X."/>
            <person name="Wei L."/>
            <person name="Li C."/>
            <person name="Ma Q."/>
            <person name="Ju M."/>
            <person name="Zhao R."/>
            <person name="Li G."/>
            <person name="Mu C."/>
            <person name="Tian Q."/>
            <person name="Mei H."/>
            <person name="Zhang T."/>
            <person name="Gao T."/>
            <person name="Zhang H."/>
        </authorList>
    </citation>
    <scope>NUCLEOTIDE SEQUENCE</scope>
    <source>
        <strain evidence="2">KEN1</strain>
    </source>
</reference>
<name>A0AAW2TCW7_9LAMI</name>
<dbReference type="PANTHER" id="PTHR33064:SF37">
    <property type="entry name" value="RIBONUCLEASE H"/>
    <property type="match status" value="1"/>
</dbReference>
<dbReference type="PANTHER" id="PTHR33064">
    <property type="entry name" value="POL PROTEIN"/>
    <property type="match status" value="1"/>
</dbReference>
<comment type="caution">
    <text evidence="2">The sequence shown here is derived from an EMBL/GenBank/DDBJ whole genome shotgun (WGS) entry which is preliminary data.</text>
</comment>
<organism evidence="2">
    <name type="scientific">Sesamum latifolium</name>
    <dbReference type="NCBI Taxonomy" id="2727402"/>
    <lineage>
        <taxon>Eukaryota</taxon>
        <taxon>Viridiplantae</taxon>
        <taxon>Streptophyta</taxon>
        <taxon>Embryophyta</taxon>
        <taxon>Tracheophyta</taxon>
        <taxon>Spermatophyta</taxon>
        <taxon>Magnoliopsida</taxon>
        <taxon>eudicotyledons</taxon>
        <taxon>Gunneridae</taxon>
        <taxon>Pentapetalae</taxon>
        <taxon>asterids</taxon>
        <taxon>lamiids</taxon>
        <taxon>Lamiales</taxon>
        <taxon>Pedaliaceae</taxon>
        <taxon>Sesamum</taxon>
    </lineage>
</organism>
<dbReference type="InterPro" id="IPR051320">
    <property type="entry name" value="Viral_Replic_Matur_Polypro"/>
</dbReference>
<evidence type="ECO:0000259" key="1">
    <source>
        <dbReference type="Pfam" id="PF17919"/>
    </source>
</evidence>
<dbReference type="InterPro" id="IPR041577">
    <property type="entry name" value="RT_RNaseH_2"/>
</dbReference>
<accession>A0AAW2TCW7</accession>
<gene>
    <name evidence="2" type="ORF">Slati_4256900</name>
</gene>
<protein>
    <submittedName>
        <fullName evidence="2">Enzymatic polyprotein</fullName>
    </submittedName>
</protein>
<dbReference type="InterPro" id="IPR043502">
    <property type="entry name" value="DNA/RNA_pol_sf"/>
</dbReference>